<dbReference type="AlphaFoldDB" id="A0A399SCL5"/>
<organism evidence="1 2">
    <name type="scientific">Pontibacter oryzae</name>
    <dbReference type="NCBI Taxonomy" id="2304593"/>
    <lineage>
        <taxon>Bacteria</taxon>
        <taxon>Pseudomonadati</taxon>
        <taxon>Bacteroidota</taxon>
        <taxon>Cytophagia</taxon>
        <taxon>Cytophagales</taxon>
        <taxon>Hymenobacteraceae</taxon>
        <taxon>Pontibacter</taxon>
    </lineage>
</organism>
<reference evidence="2" key="1">
    <citation type="submission" date="2018-08" db="EMBL/GenBank/DDBJ databases">
        <title>Mucilaginibacter sp. MYSH2.</title>
        <authorList>
            <person name="Seo T."/>
        </authorList>
    </citation>
    <scope>NUCLEOTIDE SEQUENCE [LARGE SCALE GENOMIC DNA]</scope>
    <source>
        <strain evidence="2">KIRAN</strain>
    </source>
</reference>
<name>A0A399SCL5_9BACT</name>
<comment type="caution">
    <text evidence="1">The sequence shown here is derived from an EMBL/GenBank/DDBJ whole genome shotgun (WGS) entry which is preliminary data.</text>
</comment>
<accession>A0A399SCL5</accession>
<sequence>MIYMAANAQKMRVTDDDLDLVVLSMDMDGTEMANLEMRQELNLSEEQYVQVAQLNSFRYEQLEHADKTFAKNPLQRSKEFRSINLTNDKRLQDVLSADQLQAYQKMEGRFSMQFVSENDEN</sequence>
<protein>
    <submittedName>
        <fullName evidence="1">Uncharacterized protein</fullName>
    </submittedName>
</protein>
<keyword evidence="2" id="KW-1185">Reference proteome</keyword>
<gene>
    <name evidence="1" type="ORF">D1627_07305</name>
</gene>
<dbReference type="EMBL" id="QWGE01000002">
    <property type="protein sequence ID" value="RIJ41816.1"/>
    <property type="molecule type" value="Genomic_DNA"/>
</dbReference>
<evidence type="ECO:0000313" key="1">
    <source>
        <dbReference type="EMBL" id="RIJ41816.1"/>
    </source>
</evidence>
<dbReference type="Proteomes" id="UP000266005">
    <property type="component" value="Unassembled WGS sequence"/>
</dbReference>
<evidence type="ECO:0000313" key="2">
    <source>
        <dbReference type="Proteomes" id="UP000266005"/>
    </source>
</evidence>
<proteinExistence type="predicted"/>